<dbReference type="PANTHER" id="PTHR12654">
    <property type="entry name" value="BILE ACID BETA-GLUCOSIDASE-RELATED"/>
    <property type="match status" value="1"/>
</dbReference>
<accession>U5QFI9</accession>
<dbReference type="GO" id="GO:0016020">
    <property type="term" value="C:membrane"/>
    <property type="evidence" value="ECO:0007669"/>
    <property type="project" value="InterPro"/>
</dbReference>
<dbReference type="SUPFAM" id="SSF48208">
    <property type="entry name" value="Six-hairpin glycosidases"/>
    <property type="match status" value="1"/>
</dbReference>
<dbReference type="GO" id="GO:0004348">
    <property type="term" value="F:glucosylceramidase activity"/>
    <property type="evidence" value="ECO:0007669"/>
    <property type="project" value="InterPro"/>
</dbReference>
<gene>
    <name evidence="3" type="ORF">GKIL_1460</name>
</gene>
<feature type="domain" description="Glycosyl-hydrolase family 116 catalytic region" evidence="1">
    <location>
        <begin position="474"/>
        <end position="836"/>
    </location>
</feature>
<dbReference type="EMBL" id="CP003587">
    <property type="protein sequence ID" value="AGY57706.1"/>
    <property type="molecule type" value="Genomic_DNA"/>
</dbReference>
<dbReference type="PIRSF" id="PIRSF028944">
    <property type="entry name" value="Beta_gluc_GBA2"/>
    <property type="match status" value="1"/>
</dbReference>
<dbReference type="Pfam" id="PF12215">
    <property type="entry name" value="Glyco_hydr_116N"/>
    <property type="match status" value="1"/>
</dbReference>
<protein>
    <submittedName>
        <fullName evidence="3">Glucosylceramidase</fullName>
    </submittedName>
</protein>
<feature type="domain" description="Glycosyl-hydrolase family 116 N-terminal" evidence="2">
    <location>
        <begin position="75"/>
        <end position="412"/>
    </location>
</feature>
<dbReference type="InterPro" id="IPR014551">
    <property type="entry name" value="B_Glucosidase_GBA2-typ"/>
</dbReference>
<dbReference type="RefSeq" id="WP_023172808.1">
    <property type="nucleotide sequence ID" value="NC_022600.1"/>
</dbReference>
<dbReference type="GO" id="GO:0008422">
    <property type="term" value="F:beta-glucosidase activity"/>
    <property type="evidence" value="ECO:0007669"/>
    <property type="project" value="TreeGrafter"/>
</dbReference>
<dbReference type="OrthoDB" id="9807660at2"/>
<dbReference type="GO" id="GO:0005975">
    <property type="term" value="P:carbohydrate metabolic process"/>
    <property type="evidence" value="ECO:0007669"/>
    <property type="project" value="InterPro"/>
</dbReference>
<dbReference type="Pfam" id="PF04685">
    <property type="entry name" value="DUF608"/>
    <property type="match status" value="1"/>
</dbReference>
<dbReference type="InterPro" id="IPR006311">
    <property type="entry name" value="TAT_signal"/>
</dbReference>
<dbReference type="KEGG" id="glj:GKIL_1460"/>
<dbReference type="PANTHER" id="PTHR12654:SF0">
    <property type="entry name" value="NON-LYSOSOMAL GLUCOSYLCERAMIDASE"/>
    <property type="match status" value="1"/>
</dbReference>
<dbReference type="InterPro" id="IPR024462">
    <property type="entry name" value="GH116_N"/>
</dbReference>
<evidence type="ECO:0000259" key="2">
    <source>
        <dbReference type="Pfam" id="PF12215"/>
    </source>
</evidence>
<dbReference type="InterPro" id="IPR012341">
    <property type="entry name" value="6hp_glycosidase-like_sf"/>
</dbReference>
<proteinExistence type="predicted"/>
<evidence type="ECO:0000313" key="3">
    <source>
        <dbReference type="EMBL" id="AGY57706.1"/>
    </source>
</evidence>
<dbReference type="InterPro" id="IPR052566">
    <property type="entry name" value="Non-lysos_glucosylceramidase"/>
</dbReference>
<organism evidence="3 4">
    <name type="scientific">Gloeobacter kilaueensis (strain ATCC BAA-2537 / CCAP 1431/1 / ULC 316 / JS1)</name>
    <dbReference type="NCBI Taxonomy" id="1183438"/>
    <lineage>
        <taxon>Bacteria</taxon>
        <taxon>Bacillati</taxon>
        <taxon>Cyanobacteriota</taxon>
        <taxon>Cyanophyceae</taxon>
        <taxon>Gloeobacterales</taxon>
        <taxon>Gloeobacteraceae</taxon>
        <taxon>Gloeobacter</taxon>
    </lineage>
</organism>
<name>U5QFI9_GLOK1</name>
<dbReference type="InterPro" id="IPR006775">
    <property type="entry name" value="GH116_catalytic"/>
</dbReference>
<dbReference type="STRING" id="1183438.GKIL_1460"/>
<dbReference type="eggNOG" id="COG4354">
    <property type="taxonomic scope" value="Bacteria"/>
</dbReference>
<dbReference type="Gene3D" id="1.50.10.10">
    <property type="match status" value="1"/>
</dbReference>
<evidence type="ECO:0000313" key="4">
    <source>
        <dbReference type="Proteomes" id="UP000017396"/>
    </source>
</evidence>
<keyword evidence="4" id="KW-1185">Reference proteome</keyword>
<evidence type="ECO:0000259" key="1">
    <source>
        <dbReference type="Pfam" id="PF04685"/>
    </source>
</evidence>
<reference evidence="3 4" key="1">
    <citation type="journal article" date="2013" name="PLoS ONE">
        <title>Cultivation and Complete Genome Sequencing of Gloeobacter kilaueensis sp. nov., from a Lava Cave in Kilauea Caldera, Hawai'i.</title>
        <authorList>
            <person name="Saw J.H."/>
            <person name="Schatz M."/>
            <person name="Brown M.V."/>
            <person name="Kunkel D.D."/>
            <person name="Foster J.S."/>
            <person name="Shick H."/>
            <person name="Christensen S."/>
            <person name="Hou S."/>
            <person name="Wan X."/>
            <person name="Donachie S.P."/>
        </authorList>
    </citation>
    <scope>NUCLEOTIDE SEQUENCE [LARGE SCALE GENOMIC DNA]</scope>
    <source>
        <strain evidence="4">JS</strain>
    </source>
</reference>
<dbReference type="PATRIC" id="fig|1183438.3.peg.1437"/>
<dbReference type="GO" id="GO:0006680">
    <property type="term" value="P:glucosylceramide catabolic process"/>
    <property type="evidence" value="ECO:0007669"/>
    <property type="project" value="InterPro"/>
</dbReference>
<dbReference type="Proteomes" id="UP000017396">
    <property type="component" value="Chromosome"/>
</dbReference>
<dbReference type="PROSITE" id="PS51318">
    <property type="entry name" value="TAT"/>
    <property type="match status" value="1"/>
</dbReference>
<dbReference type="InterPro" id="IPR008928">
    <property type="entry name" value="6-hairpin_glycosidase_sf"/>
</dbReference>
<dbReference type="HOGENOM" id="CLU_006322_1_0_3"/>
<sequence length="854" mass="95679">MGELSRRRFLAGTLLAATFPLARSAQSAPLGVSSTLAALRAGVPRACWSRPIGQPIANVFKARYPSNIDDGPWHGMPLGGFGAGCIGRSHRGDFTLWHLDSGDHYFRSQPACQFALFEQVAGAKARAKVLCTEKPADGSLAGWDWSYPKGAGTYAAIYPRSWFTYEGFFTSFVRLKQFSPIIPHNYKETSYPVALFEWEAFNPSDKPITLSILVSWENMVGWFTNKFKTREIKVRDDDTPYYDYEPLWGVSGGNFNAARQEDAFLGLTMSRAAGFAGGKVSEAPFVRSEADGQFALATPRQPGVEVSYHTRFDPTGSGLEVWQPFATTGRLPDLVSVRPAARGERIAAAMALRFTLKPGERRLVPVALAWDLPIMEFAPGVRRYRYYTKYFDKTGRNAWKIATEALTRYTDWEQQIEAWQTPVLTDSTLPEWYKSALFNELYYLTSGGALWENGFVPARITSIEEIKKAPPGKGYYTVLESIDYRWYDSLDVRLYGSFALLMNWPELEKNVLRAYADAVPVEDDSTRIIGYTKKPARRKAKDALPHDLGAPNEDPWVKTNYTTYQDCNLWKDLPCDFVLLVYRDYVYTGKKDLDFVRYCWPAARAALVRLKTTFDLDGDGFPENSGAPDSTYDAWPLRGISAYCGGLWLSALLAAIEMGKLAGDTQSVSQFQSWYAQAQPLYDKKLWNGRYYRIDSQSNNAEAIMSDQLCGEYYAQVCGLTDIVPTAQAQSALGVIYSTCFEKFYGGKFGCANGTNADGSFIGDTEHPSEIWTGINFGLAAFMIRNNMKNEGFKIAEAVVRNVYEGGLQFRTPEAITADRTFRACMYLRPTAIWAIQNSLEATRPGLMQRPALE</sequence>
<dbReference type="AlphaFoldDB" id="U5QFI9"/>